<gene>
    <name evidence="2" type="ORF">D7223_25785</name>
</gene>
<feature type="region of interest" description="Disordered" evidence="1">
    <location>
        <begin position="40"/>
        <end position="61"/>
    </location>
</feature>
<dbReference type="EMBL" id="RBAK01000013">
    <property type="protein sequence ID" value="RKN40559.1"/>
    <property type="molecule type" value="Genomic_DNA"/>
</dbReference>
<evidence type="ECO:0000256" key="1">
    <source>
        <dbReference type="SAM" id="MobiDB-lite"/>
    </source>
</evidence>
<dbReference type="Proteomes" id="UP000281726">
    <property type="component" value="Unassembled WGS sequence"/>
</dbReference>
<organism evidence="2 3">
    <name type="scientific">Micromonospora endolithica</name>
    <dbReference type="NCBI Taxonomy" id="230091"/>
    <lineage>
        <taxon>Bacteria</taxon>
        <taxon>Bacillati</taxon>
        <taxon>Actinomycetota</taxon>
        <taxon>Actinomycetes</taxon>
        <taxon>Micromonosporales</taxon>
        <taxon>Micromonosporaceae</taxon>
        <taxon>Micromonospora</taxon>
    </lineage>
</organism>
<keyword evidence="3" id="KW-1185">Reference proteome</keyword>
<comment type="caution">
    <text evidence="2">The sequence shown here is derived from an EMBL/GenBank/DDBJ whole genome shotgun (WGS) entry which is preliminary data.</text>
</comment>
<sequence>MLGDKYPGGIGQPAADCWPDVWPAMGPLAEGVLAGRIVRDLLPDDRSEGGPRARRDGEDRL</sequence>
<dbReference type="AlphaFoldDB" id="A0A3A9YXM0"/>
<proteinExistence type="predicted"/>
<evidence type="ECO:0000313" key="2">
    <source>
        <dbReference type="EMBL" id="RKN40559.1"/>
    </source>
</evidence>
<protein>
    <submittedName>
        <fullName evidence="2">Uncharacterized protein</fullName>
    </submittedName>
</protein>
<name>A0A3A9YXM0_9ACTN</name>
<accession>A0A3A9YXM0</accession>
<evidence type="ECO:0000313" key="3">
    <source>
        <dbReference type="Proteomes" id="UP000281726"/>
    </source>
</evidence>
<reference evidence="2 3" key="1">
    <citation type="journal article" date="2004" name="Syst. Appl. Microbiol.">
        <title>Cryptoendolithic actinomycetes from antarctic sandstone rock samples: Micromonospora endolithica sp. nov. and two isolates related to Micromonospora coerulea Jensen 1932.</title>
        <authorList>
            <person name="Hirsch P."/>
            <person name="Mevs U."/>
            <person name="Kroppenstedt R.M."/>
            <person name="Schumann P."/>
            <person name="Stackebrandt E."/>
        </authorList>
    </citation>
    <scope>NUCLEOTIDE SEQUENCE [LARGE SCALE GENOMIC DNA]</scope>
    <source>
        <strain evidence="2 3">JCM 12677</strain>
    </source>
</reference>